<evidence type="ECO:0000256" key="11">
    <source>
        <dbReference type="ARBA" id="ARBA00058018"/>
    </source>
</evidence>
<evidence type="ECO:0000256" key="6">
    <source>
        <dbReference type="ARBA" id="ARBA00022741"/>
    </source>
</evidence>
<evidence type="ECO:0000256" key="2">
    <source>
        <dbReference type="ARBA" id="ARBA00005417"/>
    </source>
</evidence>
<feature type="domain" description="ABC transporter" evidence="13">
    <location>
        <begin position="6"/>
        <end position="255"/>
    </location>
</feature>
<keyword evidence="5" id="KW-0997">Cell inner membrane</keyword>
<comment type="subunit">
    <text evidence="12">The complex is composed of two ATP-binding proteins (DppD and DppF), two transmembrane proteins (DppB and DppC) and a solute-binding protein (DppA1-A5). Five orthologous SBPs (DppA1-A5) are present in P.aeruginosa, which increases the substrate specificity of the DppBCDF transporter.</text>
</comment>
<dbReference type="GO" id="GO:0015833">
    <property type="term" value="P:peptide transport"/>
    <property type="evidence" value="ECO:0007669"/>
    <property type="project" value="InterPro"/>
</dbReference>
<keyword evidence="3" id="KW-0813">Transport</keyword>
<evidence type="ECO:0000313" key="15">
    <source>
        <dbReference type="Proteomes" id="UP000295375"/>
    </source>
</evidence>
<comment type="function">
    <text evidence="11">Part of the ABC transporter DppABCDF involved in the uptake of various di/tripeptides. Is also involved in the uptake of phaseolotoxin, a toxic tripeptide inhibiting the enzyme ornithine carbamoyltransferase. Responsible for energy coupling to the transport system.</text>
</comment>
<keyword evidence="15" id="KW-1185">Reference proteome</keyword>
<dbReference type="RefSeq" id="WP_162848191.1">
    <property type="nucleotide sequence ID" value="NZ_CP037953.1"/>
</dbReference>
<proteinExistence type="inferred from homology"/>
<dbReference type="InterPro" id="IPR013563">
    <property type="entry name" value="Oligopep_ABC_C"/>
</dbReference>
<evidence type="ECO:0000256" key="3">
    <source>
        <dbReference type="ARBA" id="ARBA00022448"/>
    </source>
</evidence>
<dbReference type="FunFam" id="3.40.50.300:FF:000016">
    <property type="entry name" value="Oligopeptide ABC transporter ATP-binding component"/>
    <property type="match status" value="1"/>
</dbReference>
<dbReference type="EC" id="7.4.2.9" evidence="9"/>
<dbReference type="CDD" id="cd03257">
    <property type="entry name" value="ABC_NikE_OppD_transporters"/>
    <property type="match status" value="1"/>
</dbReference>
<keyword evidence="4" id="KW-1003">Cell membrane</keyword>
<comment type="caution">
    <text evidence="14">The sequence shown here is derived from an EMBL/GenBank/DDBJ whole genome shotgun (WGS) entry which is preliminary data.</text>
</comment>
<dbReference type="Pfam" id="PF00005">
    <property type="entry name" value="ABC_tran"/>
    <property type="match status" value="1"/>
</dbReference>
<evidence type="ECO:0000256" key="5">
    <source>
        <dbReference type="ARBA" id="ARBA00022519"/>
    </source>
</evidence>
<evidence type="ECO:0000256" key="10">
    <source>
        <dbReference type="ARBA" id="ARBA00047356"/>
    </source>
</evidence>
<evidence type="ECO:0000256" key="9">
    <source>
        <dbReference type="ARBA" id="ARBA00038852"/>
    </source>
</evidence>
<dbReference type="PANTHER" id="PTHR43776:SF4">
    <property type="entry name" value="PUTRESCINE EXPORT SYSTEM ATP-BINDING PROTEIN SAPF"/>
    <property type="match status" value="1"/>
</dbReference>
<dbReference type="PANTHER" id="PTHR43776">
    <property type="entry name" value="TRANSPORT ATP-BINDING PROTEIN"/>
    <property type="match status" value="1"/>
</dbReference>
<keyword evidence="8" id="KW-0472">Membrane</keyword>
<protein>
    <recommendedName>
        <fullName evidence="9">ABC-type dipeptide transporter</fullName>
        <ecNumber evidence="9">7.4.2.9</ecNumber>
    </recommendedName>
</protein>
<sequence>MTGPLLSLNHVSHRFAVQRDWPARARQKTALHDISFTLDRGRTLAVVGEGGSGKSTLARVIAGLLKPSEGEVRFNGIDMYTRERELQLQLRRHVRMVFQNPNASLNPRTTIGQQLELALQHLTQLGPRQRIERINEALSKVGLQADHKDHYPHQFSTGQRQRVAIARAIMLNPQLIVADEPISTLDASVQAQIMNLMLDLQDTLSLSYVLISNDLAIAKVMSDQIMVMYAGEIMEYGPVETVYETPLHPYTRALFAASPSIRDVMKVSSTPLRGELGSAGMAAVGCPLSRRCPFADEHCKTARPERRLMEQQLVFCHKAGEV</sequence>
<dbReference type="GO" id="GO:0055085">
    <property type="term" value="P:transmembrane transport"/>
    <property type="evidence" value="ECO:0007669"/>
    <property type="project" value="UniProtKB-ARBA"/>
</dbReference>
<comment type="catalytic activity">
    <reaction evidence="10">
        <text>a dipeptide(out) + ATP + H2O = a dipeptide(in) + ADP + phosphate + H(+)</text>
        <dbReference type="Rhea" id="RHEA:23120"/>
        <dbReference type="ChEBI" id="CHEBI:15377"/>
        <dbReference type="ChEBI" id="CHEBI:15378"/>
        <dbReference type="ChEBI" id="CHEBI:30616"/>
        <dbReference type="ChEBI" id="CHEBI:43474"/>
        <dbReference type="ChEBI" id="CHEBI:90799"/>
        <dbReference type="ChEBI" id="CHEBI:456216"/>
        <dbReference type="EC" id="7.4.2.9"/>
    </reaction>
</comment>
<name>A0A4R6UKX4_9GAMM</name>
<organism evidence="14 15">
    <name type="scientific">Permianibacter aggregans</name>
    <dbReference type="NCBI Taxonomy" id="1510150"/>
    <lineage>
        <taxon>Bacteria</taxon>
        <taxon>Pseudomonadati</taxon>
        <taxon>Pseudomonadota</taxon>
        <taxon>Gammaproteobacteria</taxon>
        <taxon>Pseudomonadales</taxon>
        <taxon>Pseudomonadaceae</taxon>
        <taxon>Permianibacter</taxon>
    </lineage>
</organism>
<keyword evidence="6" id="KW-0547">Nucleotide-binding</keyword>
<dbReference type="NCBIfam" id="TIGR01727">
    <property type="entry name" value="oligo_HPY"/>
    <property type="match status" value="1"/>
</dbReference>
<evidence type="ECO:0000313" key="14">
    <source>
        <dbReference type="EMBL" id="TDQ46806.1"/>
    </source>
</evidence>
<dbReference type="GO" id="GO:0005886">
    <property type="term" value="C:plasma membrane"/>
    <property type="evidence" value="ECO:0007669"/>
    <property type="project" value="UniProtKB-SubCell"/>
</dbReference>
<gene>
    <name evidence="14" type="ORF">EV696_11268</name>
</gene>
<evidence type="ECO:0000256" key="4">
    <source>
        <dbReference type="ARBA" id="ARBA00022475"/>
    </source>
</evidence>
<evidence type="ECO:0000256" key="7">
    <source>
        <dbReference type="ARBA" id="ARBA00022840"/>
    </source>
</evidence>
<reference evidence="14 15" key="1">
    <citation type="submission" date="2019-03" db="EMBL/GenBank/DDBJ databases">
        <title>Genomic Encyclopedia of Type Strains, Phase IV (KMG-IV): sequencing the most valuable type-strain genomes for metagenomic binning, comparative biology and taxonomic classification.</title>
        <authorList>
            <person name="Goeker M."/>
        </authorList>
    </citation>
    <scope>NUCLEOTIDE SEQUENCE [LARGE SCALE GENOMIC DNA]</scope>
    <source>
        <strain evidence="14 15">DSM 103792</strain>
    </source>
</reference>
<dbReference type="AlphaFoldDB" id="A0A4R6UKX4"/>
<keyword evidence="7 14" id="KW-0067">ATP-binding</keyword>
<dbReference type="PROSITE" id="PS50893">
    <property type="entry name" value="ABC_TRANSPORTER_2"/>
    <property type="match status" value="1"/>
</dbReference>
<dbReference type="GO" id="GO:0016887">
    <property type="term" value="F:ATP hydrolysis activity"/>
    <property type="evidence" value="ECO:0007669"/>
    <property type="project" value="InterPro"/>
</dbReference>
<dbReference type="InterPro" id="IPR003439">
    <property type="entry name" value="ABC_transporter-like_ATP-bd"/>
</dbReference>
<dbReference type="GO" id="GO:0005524">
    <property type="term" value="F:ATP binding"/>
    <property type="evidence" value="ECO:0007669"/>
    <property type="project" value="UniProtKB-KW"/>
</dbReference>
<evidence type="ECO:0000259" key="13">
    <source>
        <dbReference type="PROSITE" id="PS50893"/>
    </source>
</evidence>
<dbReference type="InterPro" id="IPR027417">
    <property type="entry name" value="P-loop_NTPase"/>
</dbReference>
<dbReference type="EMBL" id="SNYM01000012">
    <property type="protein sequence ID" value="TDQ46806.1"/>
    <property type="molecule type" value="Genomic_DNA"/>
</dbReference>
<accession>A0A4R6UKX4</accession>
<dbReference type="InterPro" id="IPR050319">
    <property type="entry name" value="ABC_transp_ATP-bind"/>
</dbReference>
<dbReference type="SMART" id="SM00382">
    <property type="entry name" value="AAA"/>
    <property type="match status" value="1"/>
</dbReference>
<evidence type="ECO:0000256" key="12">
    <source>
        <dbReference type="ARBA" id="ARBA00065473"/>
    </source>
</evidence>
<dbReference type="InterPro" id="IPR003593">
    <property type="entry name" value="AAA+_ATPase"/>
</dbReference>
<dbReference type="Pfam" id="PF08352">
    <property type="entry name" value="oligo_HPY"/>
    <property type="match status" value="1"/>
</dbReference>
<dbReference type="Proteomes" id="UP000295375">
    <property type="component" value="Unassembled WGS sequence"/>
</dbReference>
<evidence type="ECO:0000256" key="8">
    <source>
        <dbReference type="ARBA" id="ARBA00023136"/>
    </source>
</evidence>
<comment type="similarity">
    <text evidence="2">Belongs to the ABC transporter superfamily.</text>
</comment>
<evidence type="ECO:0000256" key="1">
    <source>
        <dbReference type="ARBA" id="ARBA00004417"/>
    </source>
</evidence>
<comment type="subcellular location">
    <subcellularLocation>
        <location evidence="1">Cell inner membrane</location>
        <topology evidence="1">Peripheral membrane protein</topology>
    </subcellularLocation>
</comment>
<dbReference type="SUPFAM" id="SSF52540">
    <property type="entry name" value="P-loop containing nucleoside triphosphate hydrolases"/>
    <property type="match status" value="1"/>
</dbReference>
<dbReference type="Gene3D" id="3.40.50.300">
    <property type="entry name" value="P-loop containing nucleotide triphosphate hydrolases"/>
    <property type="match status" value="1"/>
</dbReference>